<sequence>MRKSVIIMMLLASLSCRERINPYDPGSEYFATPPPIYFAYPTLGWYNASGYLVGVRIQVDFIDAFPASLSILNVLKRGTEELARESIPVGSGLDSYEIDLISESVMDNGDYLVIFYWSDVSIGSCLFRVMEVNNNFVICNVTEYDTLNTGY</sequence>
<evidence type="ECO:0000313" key="1">
    <source>
        <dbReference type="EMBL" id="KPL14914.1"/>
    </source>
</evidence>
<reference evidence="1 2" key="1">
    <citation type="journal article" date="2015" name="Microbiome">
        <title>Genomic resolution of linkages in carbon, nitrogen, and sulfur cycling among widespread estuary sediment bacteria.</title>
        <authorList>
            <person name="Baker B.J."/>
            <person name="Lazar C.S."/>
            <person name="Teske A.P."/>
            <person name="Dick G.J."/>
        </authorList>
    </citation>
    <scope>NUCLEOTIDE SEQUENCE [LARGE SCALE GENOMIC DNA]</scope>
    <source>
        <strain evidence="1">SM1_77</strain>
    </source>
</reference>
<evidence type="ECO:0000313" key="2">
    <source>
        <dbReference type="Proteomes" id="UP000050975"/>
    </source>
</evidence>
<dbReference type="PROSITE" id="PS51257">
    <property type="entry name" value="PROKAR_LIPOPROTEIN"/>
    <property type="match status" value="1"/>
</dbReference>
<dbReference type="AlphaFoldDB" id="A0A0S8JZE2"/>
<gene>
    <name evidence="1" type="ORF">AMJ74_02505</name>
</gene>
<name>A0A0S8JZE2_UNCW3</name>
<comment type="caution">
    <text evidence="1">The sequence shown here is derived from an EMBL/GenBank/DDBJ whole genome shotgun (WGS) entry which is preliminary data.</text>
</comment>
<dbReference type="Proteomes" id="UP000050975">
    <property type="component" value="Unassembled WGS sequence"/>
</dbReference>
<accession>A0A0S8JZE2</accession>
<evidence type="ECO:0008006" key="3">
    <source>
        <dbReference type="Google" id="ProtNLM"/>
    </source>
</evidence>
<organism evidence="1 2">
    <name type="scientific">candidate division WOR_3 bacterium SM1_77</name>
    <dbReference type="NCBI Taxonomy" id="1703778"/>
    <lineage>
        <taxon>Bacteria</taxon>
        <taxon>Bacteria division WOR-3</taxon>
    </lineage>
</organism>
<protein>
    <recommendedName>
        <fullName evidence="3">Lipoprotein</fullName>
    </recommendedName>
</protein>
<dbReference type="EMBL" id="LJVE01000030">
    <property type="protein sequence ID" value="KPL14914.1"/>
    <property type="molecule type" value="Genomic_DNA"/>
</dbReference>
<proteinExistence type="predicted"/>